<keyword evidence="2" id="KW-1185">Reference proteome</keyword>
<protein>
    <submittedName>
        <fullName evidence="1">Uncharacterized protein</fullName>
    </submittedName>
</protein>
<evidence type="ECO:0000313" key="2">
    <source>
        <dbReference type="Proteomes" id="UP000078046"/>
    </source>
</evidence>
<proteinExistence type="predicted"/>
<dbReference type="EMBL" id="LWCA01001470">
    <property type="protein sequence ID" value="OAF65053.1"/>
    <property type="molecule type" value="Genomic_DNA"/>
</dbReference>
<gene>
    <name evidence="1" type="ORF">A3Q56_07228</name>
</gene>
<dbReference type="AlphaFoldDB" id="A0A177AUJ1"/>
<organism evidence="1 2">
    <name type="scientific">Intoshia linei</name>
    <dbReference type="NCBI Taxonomy" id="1819745"/>
    <lineage>
        <taxon>Eukaryota</taxon>
        <taxon>Metazoa</taxon>
        <taxon>Spiralia</taxon>
        <taxon>Lophotrochozoa</taxon>
        <taxon>Mesozoa</taxon>
        <taxon>Orthonectida</taxon>
        <taxon>Rhopaluridae</taxon>
        <taxon>Intoshia</taxon>
    </lineage>
</organism>
<accession>A0A177AUJ1</accession>
<comment type="caution">
    <text evidence="1">The sequence shown here is derived from an EMBL/GenBank/DDBJ whole genome shotgun (WGS) entry which is preliminary data.</text>
</comment>
<name>A0A177AUJ1_9BILA</name>
<evidence type="ECO:0000313" key="1">
    <source>
        <dbReference type="EMBL" id="OAF65053.1"/>
    </source>
</evidence>
<dbReference type="Proteomes" id="UP000078046">
    <property type="component" value="Unassembled WGS sequence"/>
</dbReference>
<reference evidence="1 2" key="1">
    <citation type="submission" date="2016-04" db="EMBL/GenBank/DDBJ databases">
        <title>The genome of Intoshia linei affirms orthonectids as highly simplified spiralians.</title>
        <authorList>
            <person name="Mikhailov K.V."/>
            <person name="Slusarev G.S."/>
            <person name="Nikitin M.A."/>
            <person name="Logacheva M.D."/>
            <person name="Penin A."/>
            <person name="Aleoshin V."/>
            <person name="Panchin Y.V."/>
        </authorList>
    </citation>
    <scope>NUCLEOTIDE SEQUENCE [LARGE SCALE GENOMIC DNA]</scope>
    <source>
        <strain evidence="1">Intl2013</strain>
        <tissue evidence="1">Whole animal</tissue>
    </source>
</reference>
<sequence>MANRADTTGYYTIPSNPSRILVSRRLNKEYDDRRGYSDDI</sequence>